<organism evidence="1 2">
    <name type="scientific">Drouetiella hepatica Uher 2000/2452</name>
    <dbReference type="NCBI Taxonomy" id="904376"/>
    <lineage>
        <taxon>Bacteria</taxon>
        <taxon>Bacillati</taxon>
        <taxon>Cyanobacteriota</taxon>
        <taxon>Cyanophyceae</taxon>
        <taxon>Oculatellales</taxon>
        <taxon>Oculatellaceae</taxon>
        <taxon>Drouetiella</taxon>
    </lineage>
</organism>
<evidence type="ECO:0000313" key="2">
    <source>
        <dbReference type="Proteomes" id="UP000757435"/>
    </source>
</evidence>
<reference evidence="1" key="2">
    <citation type="journal article" date="2022" name="Microbiol. Resour. Announc.">
        <title>Metagenome Sequencing to Explore Phylogenomics of Terrestrial Cyanobacteria.</title>
        <authorList>
            <person name="Ward R.D."/>
            <person name="Stajich J.E."/>
            <person name="Johansen J.R."/>
            <person name="Huntemann M."/>
            <person name="Clum A."/>
            <person name="Foster B."/>
            <person name="Foster B."/>
            <person name="Roux S."/>
            <person name="Palaniappan K."/>
            <person name="Varghese N."/>
            <person name="Mukherjee S."/>
            <person name="Reddy T.B.K."/>
            <person name="Daum C."/>
            <person name="Copeland A."/>
            <person name="Chen I.A."/>
            <person name="Ivanova N.N."/>
            <person name="Kyrpides N.C."/>
            <person name="Shapiro N."/>
            <person name="Eloe-Fadrosh E.A."/>
            <person name="Pietrasiak N."/>
        </authorList>
    </citation>
    <scope>NUCLEOTIDE SEQUENCE</scope>
    <source>
        <strain evidence="1">UHER 2000/2452</strain>
    </source>
</reference>
<dbReference type="Proteomes" id="UP000757435">
    <property type="component" value="Unassembled WGS sequence"/>
</dbReference>
<dbReference type="AlphaFoldDB" id="A0A951QG82"/>
<evidence type="ECO:0000313" key="1">
    <source>
        <dbReference type="EMBL" id="MBW4660648.1"/>
    </source>
</evidence>
<gene>
    <name evidence="1" type="ORF">KME15_18400</name>
</gene>
<accession>A0A951QG82</accession>
<comment type="caution">
    <text evidence="1">The sequence shown here is derived from an EMBL/GenBank/DDBJ whole genome shotgun (WGS) entry which is preliminary data.</text>
</comment>
<proteinExistence type="predicted"/>
<name>A0A951QG82_9CYAN</name>
<reference evidence="1" key="1">
    <citation type="submission" date="2021-05" db="EMBL/GenBank/DDBJ databases">
        <authorList>
            <person name="Pietrasiak N."/>
            <person name="Ward R."/>
            <person name="Stajich J.E."/>
            <person name="Kurbessoian T."/>
        </authorList>
    </citation>
    <scope>NUCLEOTIDE SEQUENCE</scope>
    <source>
        <strain evidence="1">UHER 2000/2452</strain>
    </source>
</reference>
<protein>
    <submittedName>
        <fullName evidence="1">Uncharacterized protein</fullName>
    </submittedName>
</protein>
<dbReference type="EMBL" id="JAHHHD010000023">
    <property type="protein sequence ID" value="MBW4660648.1"/>
    <property type="molecule type" value="Genomic_DNA"/>
</dbReference>
<sequence length="112" mass="13389">MNPHNFSSESDSFSESNSPLDSQIILFKPEQTYSQIVSASKLRRRLPKSQRLNGLWERIINALAGRSEPQIYRKRDRQGNWYFRVYDPVSRQSTTLSSERELRTWIDQRYYQ</sequence>